<dbReference type="InterPro" id="IPR002885">
    <property type="entry name" value="PPR_rpt"/>
</dbReference>
<dbReference type="Proteomes" id="UP001642484">
    <property type="component" value="Unassembled WGS sequence"/>
</dbReference>
<dbReference type="Gene3D" id="1.25.40.10">
    <property type="entry name" value="Tetratricopeptide repeat domain"/>
    <property type="match status" value="4"/>
</dbReference>
<feature type="repeat" description="PPR" evidence="2">
    <location>
        <begin position="248"/>
        <end position="282"/>
    </location>
</feature>
<keyword evidence="1" id="KW-0677">Repeat</keyword>
<accession>A0ABP0PRG2</accession>
<keyword evidence="5" id="KW-1185">Reference proteome</keyword>
<dbReference type="Pfam" id="PF01535">
    <property type="entry name" value="PPR"/>
    <property type="match status" value="2"/>
</dbReference>
<dbReference type="PANTHER" id="PTHR47447">
    <property type="entry name" value="OS03G0856100 PROTEIN"/>
    <property type="match status" value="1"/>
</dbReference>
<proteinExistence type="predicted"/>
<feature type="repeat" description="PPR" evidence="2">
    <location>
        <begin position="318"/>
        <end position="352"/>
    </location>
</feature>
<dbReference type="Pfam" id="PF13812">
    <property type="entry name" value="PPR_3"/>
    <property type="match status" value="1"/>
</dbReference>
<dbReference type="Pfam" id="PF13041">
    <property type="entry name" value="PPR_2"/>
    <property type="match status" value="2"/>
</dbReference>
<protein>
    <submittedName>
        <fullName evidence="4">Uncharacterized protein</fullName>
    </submittedName>
</protein>
<feature type="repeat" description="PPR" evidence="2">
    <location>
        <begin position="388"/>
        <end position="422"/>
    </location>
</feature>
<feature type="repeat" description="PPR" evidence="2">
    <location>
        <begin position="353"/>
        <end position="387"/>
    </location>
</feature>
<sequence>MAWNTMLKAHAIAGDMDGAATHFAEMQLQRVPVNTRTFGKLIRCAAEAGQPEQAVRFLREHQQHGLASDLVSQTSVVDAFAKAGCPEEAETWLEALEGLGEDEVALGLLAAGYARLGKGFETRRCLERLLAAGAKPTSETWGLQASAWARQGETARAAHWLQEMVEMKLQPSSSTLAVLLSACAKSQDSQSAARIQSLCPQGAEMADGNDGDRAHPGHVYNAALQSASHSGEAEVKLKEMSDAKLKPNLLTYNSLIDGAAARGQVEEAELWLQRLREAGFMPNAITYTSLIKSRAKFGDLPGAVRWLSEMVSTQTTPDVMAYTAIIHCSAKKGNVEEATRWFQRMSLNDLKGDAVTFTALINACAKRSDAPGALGWLRRLVDEQLQPNVVAFSAALKACARSAKSDEASSLWQAMESQLVAPNIIAVTSAIEVCAKSRPRRTVEAEELFRRWMRNSSARPDTKLMRTMMRAVGMTKCMELCREFGVVDAALEALAASFPKADEERGPDADGPGVRHLSGQTSLPRYLADVETPPLGARPFLQEFHWGGVCQRRESYCTNREER</sequence>
<organism evidence="4 5">
    <name type="scientific">Durusdinium trenchii</name>
    <dbReference type="NCBI Taxonomy" id="1381693"/>
    <lineage>
        <taxon>Eukaryota</taxon>
        <taxon>Sar</taxon>
        <taxon>Alveolata</taxon>
        <taxon>Dinophyceae</taxon>
        <taxon>Suessiales</taxon>
        <taxon>Symbiodiniaceae</taxon>
        <taxon>Durusdinium</taxon>
    </lineage>
</organism>
<evidence type="ECO:0000313" key="4">
    <source>
        <dbReference type="EMBL" id="CAK9078625.1"/>
    </source>
</evidence>
<reference evidence="4 5" key="1">
    <citation type="submission" date="2024-02" db="EMBL/GenBank/DDBJ databases">
        <authorList>
            <person name="Chen Y."/>
            <person name="Shah S."/>
            <person name="Dougan E. K."/>
            <person name="Thang M."/>
            <person name="Chan C."/>
        </authorList>
    </citation>
    <scope>NUCLEOTIDE SEQUENCE [LARGE SCALE GENOMIC DNA]</scope>
</reference>
<gene>
    <name evidence="4" type="ORF">CCMP2556_LOCUS38759</name>
</gene>
<dbReference type="InterPro" id="IPR011990">
    <property type="entry name" value="TPR-like_helical_dom_sf"/>
</dbReference>
<feature type="repeat" description="PPR" evidence="2">
    <location>
        <begin position="283"/>
        <end position="317"/>
    </location>
</feature>
<evidence type="ECO:0000256" key="3">
    <source>
        <dbReference type="SAM" id="MobiDB-lite"/>
    </source>
</evidence>
<evidence type="ECO:0000256" key="2">
    <source>
        <dbReference type="PROSITE-ProRule" id="PRU00708"/>
    </source>
</evidence>
<feature type="region of interest" description="Disordered" evidence="3">
    <location>
        <begin position="500"/>
        <end position="519"/>
    </location>
</feature>
<comment type="caution">
    <text evidence="4">The sequence shown here is derived from an EMBL/GenBank/DDBJ whole genome shotgun (WGS) entry which is preliminary data.</text>
</comment>
<dbReference type="PROSITE" id="PS51375">
    <property type="entry name" value="PPR"/>
    <property type="match status" value="6"/>
</dbReference>
<dbReference type="NCBIfam" id="TIGR00756">
    <property type="entry name" value="PPR"/>
    <property type="match status" value="2"/>
</dbReference>
<evidence type="ECO:0000256" key="1">
    <source>
        <dbReference type="ARBA" id="ARBA00022737"/>
    </source>
</evidence>
<name>A0ABP0PRG2_9DINO</name>
<evidence type="ECO:0000313" key="5">
    <source>
        <dbReference type="Proteomes" id="UP001642484"/>
    </source>
</evidence>
<dbReference type="EMBL" id="CAXAMN010023583">
    <property type="protein sequence ID" value="CAK9078625.1"/>
    <property type="molecule type" value="Genomic_DNA"/>
</dbReference>
<feature type="repeat" description="PPR" evidence="2">
    <location>
        <begin position="34"/>
        <end position="68"/>
    </location>
</feature>
<dbReference type="PANTHER" id="PTHR47447:SF28">
    <property type="entry name" value="PENTACOTRIPEPTIDE-REPEAT REGION OF PRORP DOMAIN-CONTAINING PROTEIN"/>
    <property type="match status" value="1"/>
</dbReference>
<dbReference type="SUPFAM" id="SSF48452">
    <property type="entry name" value="TPR-like"/>
    <property type="match status" value="1"/>
</dbReference>